<name>A0A8J5X928_DIALT</name>
<reference evidence="3" key="1">
    <citation type="submission" date="2021-05" db="EMBL/GenBank/DDBJ databases">
        <title>The genome of the haptophyte Pavlova lutheri (Diacronema luteri, Pavlovales) - a model for lipid biosynthesis in eukaryotic algae.</title>
        <authorList>
            <person name="Hulatt C.J."/>
            <person name="Posewitz M.C."/>
        </authorList>
    </citation>
    <scope>NUCLEOTIDE SEQUENCE</scope>
    <source>
        <strain evidence="3">NIVA-4/92</strain>
    </source>
</reference>
<dbReference type="AlphaFoldDB" id="A0A8J5X928"/>
<keyword evidence="2" id="KW-0812">Transmembrane</keyword>
<dbReference type="EMBL" id="JAGTXO010000046">
    <property type="protein sequence ID" value="KAG8458938.1"/>
    <property type="molecule type" value="Genomic_DNA"/>
</dbReference>
<protein>
    <recommendedName>
        <fullName evidence="5">NADH dehydrogenase [ubiquinone] 1 beta subcomplex subunit 4</fullName>
    </recommendedName>
</protein>
<evidence type="ECO:0000256" key="1">
    <source>
        <dbReference type="SAM" id="MobiDB-lite"/>
    </source>
</evidence>
<evidence type="ECO:0000256" key="2">
    <source>
        <dbReference type="SAM" id="Phobius"/>
    </source>
</evidence>
<accession>A0A8J5X928</accession>
<feature type="region of interest" description="Disordered" evidence="1">
    <location>
        <begin position="1"/>
        <end position="29"/>
    </location>
</feature>
<sequence>MGGPTGAPSARGVTDAPYTPFKPHEFRNMGARTSPNIEAWARHRENYHLIFKPGKHIVSGLIFGVAIPIFIYSLVKSDMQSIDAKEGRARPYM</sequence>
<evidence type="ECO:0000313" key="3">
    <source>
        <dbReference type="EMBL" id="KAG8458938.1"/>
    </source>
</evidence>
<keyword evidence="2" id="KW-0472">Membrane</keyword>
<organism evidence="3 4">
    <name type="scientific">Diacronema lutheri</name>
    <name type="common">Unicellular marine alga</name>
    <name type="synonym">Monochrysis lutheri</name>
    <dbReference type="NCBI Taxonomy" id="2081491"/>
    <lineage>
        <taxon>Eukaryota</taxon>
        <taxon>Haptista</taxon>
        <taxon>Haptophyta</taxon>
        <taxon>Pavlovophyceae</taxon>
        <taxon>Pavlovales</taxon>
        <taxon>Pavlovaceae</taxon>
        <taxon>Diacronema</taxon>
    </lineage>
</organism>
<proteinExistence type="predicted"/>
<keyword evidence="4" id="KW-1185">Reference proteome</keyword>
<comment type="caution">
    <text evidence="3">The sequence shown here is derived from an EMBL/GenBank/DDBJ whole genome shotgun (WGS) entry which is preliminary data.</text>
</comment>
<dbReference type="Proteomes" id="UP000751190">
    <property type="component" value="Unassembled WGS sequence"/>
</dbReference>
<evidence type="ECO:0000313" key="4">
    <source>
        <dbReference type="Proteomes" id="UP000751190"/>
    </source>
</evidence>
<keyword evidence="2" id="KW-1133">Transmembrane helix</keyword>
<feature type="transmembrane region" description="Helical" evidence="2">
    <location>
        <begin position="57"/>
        <end position="75"/>
    </location>
</feature>
<evidence type="ECO:0008006" key="5">
    <source>
        <dbReference type="Google" id="ProtNLM"/>
    </source>
</evidence>
<gene>
    <name evidence="3" type="ORF">KFE25_004272</name>
</gene>